<dbReference type="InterPro" id="IPR011009">
    <property type="entry name" value="Kinase-like_dom_sf"/>
</dbReference>
<protein>
    <recommendedName>
        <fullName evidence="3">Serine/threonine protein kinase</fullName>
    </recommendedName>
</protein>
<sequence length="353" mass="39811">MTAHDPISFVPVTVHKRDAFSETVSGHAADAPARKLVLRKLDALPWWGRPLAWMLARREIRGLRAVQGIAGVPELVRVDREGLLRSWTEGTPLQLARPDDAAWYADARRMLREMRARGVTHNDLAKPQNWLRTPDGRAAVIDFQLASVHRRRGRLFRVQAYEDLRHLLKQKRFFAPHLLTPTERRIVGRRSLPSRLWRRTGKRAYVFVTRRLMNWSDGEGTGRRLEDEGPAILSALRGDPAIRDAALCAYPLPSQGVGLYAFVETELDEAGVRARLPESASVEAVQAVATLPRTHDGAPRRDILEMVAMNRLEELSALEAREPDLAPVIAPIVAHRRNLTDRYFRAQNGGGAR</sequence>
<proteinExistence type="predicted"/>
<dbReference type="Proteomes" id="UP000198885">
    <property type="component" value="Unassembled WGS sequence"/>
</dbReference>
<name>A0A1H9W633_9RHOB</name>
<dbReference type="AlphaFoldDB" id="A0A1H9W633"/>
<dbReference type="SUPFAM" id="SSF56112">
    <property type="entry name" value="Protein kinase-like (PK-like)"/>
    <property type="match status" value="1"/>
</dbReference>
<dbReference type="STRING" id="641238.SAMN04490244_109121"/>
<reference evidence="1 2" key="1">
    <citation type="submission" date="2016-10" db="EMBL/GenBank/DDBJ databases">
        <authorList>
            <person name="de Groot N.N."/>
        </authorList>
    </citation>
    <scope>NUCLEOTIDE SEQUENCE [LARGE SCALE GENOMIC DNA]</scope>
    <source>
        <strain evidence="1 2">DSM 23042</strain>
    </source>
</reference>
<evidence type="ECO:0000313" key="1">
    <source>
        <dbReference type="EMBL" id="SES29348.1"/>
    </source>
</evidence>
<evidence type="ECO:0000313" key="2">
    <source>
        <dbReference type="Proteomes" id="UP000198885"/>
    </source>
</evidence>
<keyword evidence="2" id="KW-1185">Reference proteome</keyword>
<accession>A0A1H9W633</accession>
<dbReference type="SUPFAM" id="SSF56801">
    <property type="entry name" value="Acetyl-CoA synthetase-like"/>
    <property type="match status" value="1"/>
</dbReference>
<gene>
    <name evidence="1" type="ORF">SAMN04490244_109121</name>
</gene>
<dbReference type="RefSeq" id="WP_092695122.1">
    <property type="nucleotide sequence ID" value="NZ_CBDDGO010000004.1"/>
</dbReference>
<evidence type="ECO:0008006" key="3">
    <source>
        <dbReference type="Google" id="ProtNLM"/>
    </source>
</evidence>
<dbReference type="OrthoDB" id="212517at2"/>
<organism evidence="1 2">
    <name type="scientific">Tranquillimonas rosea</name>
    <dbReference type="NCBI Taxonomy" id="641238"/>
    <lineage>
        <taxon>Bacteria</taxon>
        <taxon>Pseudomonadati</taxon>
        <taxon>Pseudomonadota</taxon>
        <taxon>Alphaproteobacteria</taxon>
        <taxon>Rhodobacterales</taxon>
        <taxon>Roseobacteraceae</taxon>
        <taxon>Tranquillimonas</taxon>
    </lineage>
</organism>
<dbReference type="EMBL" id="FOGU01000009">
    <property type="protein sequence ID" value="SES29348.1"/>
    <property type="molecule type" value="Genomic_DNA"/>
</dbReference>